<keyword evidence="6" id="KW-0511">Multifunctional enzyme</keyword>
<dbReference type="Gene3D" id="3.40.50.1970">
    <property type="match status" value="1"/>
</dbReference>
<gene>
    <name evidence="16" type="ORF">N782_21470</name>
</gene>
<evidence type="ECO:0000256" key="10">
    <source>
        <dbReference type="ARBA" id="ARBA00052923"/>
    </source>
</evidence>
<dbReference type="Pfam" id="PF00465">
    <property type="entry name" value="Fe-ADH"/>
    <property type="match status" value="1"/>
</dbReference>
<dbReference type="InterPro" id="IPR056798">
    <property type="entry name" value="ADH_Fe_C"/>
</dbReference>
<dbReference type="NCBIfam" id="NF010378">
    <property type="entry name" value="PRK13805.1"/>
    <property type="match status" value="1"/>
</dbReference>
<evidence type="ECO:0000256" key="12">
    <source>
        <dbReference type="PIRNR" id="PIRNR000111"/>
    </source>
</evidence>
<dbReference type="InterPro" id="IPR016163">
    <property type="entry name" value="Ald_DH_C"/>
</dbReference>
<evidence type="ECO:0000259" key="13">
    <source>
        <dbReference type="Pfam" id="PF00171"/>
    </source>
</evidence>
<evidence type="ECO:0000256" key="5">
    <source>
        <dbReference type="ARBA" id="ARBA00023027"/>
    </source>
</evidence>
<evidence type="ECO:0000256" key="9">
    <source>
        <dbReference type="ARBA" id="ARBA00049194"/>
    </source>
</evidence>
<dbReference type="InterPro" id="IPR001670">
    <property type="entry name" value="ADH_Fe/GldA"/>
</dbReference>
<evidence type="ECO:0000256" key="1">
    <source>
        <dbReference type="ARBA" id="ARBA00001954"/>
    </source>
</evidence>
<dbReference type="Pfam" id="PF00171">
    <property type="entry name" value="Aldedh"/>
    <property type="match status" value="1"/>
</dbReference>
<reference evidence="16 17" key="1">
    <citation type="journal article" date="2015" name="Stand. Genomic Sci.">
        <title>High quality draft genome sequence of the moderately halophilic bacterium Pontibacillus yanchengensis Y32(T) and comparison among Pontibacillus genomes.</title>
        <authorList>
            <person name="Huang J."/>
            <person name="Qiao Z.X."/>
            <person name="Tang J.W."/>
            <person name="Wang G."/>
        </authorList>
    </citation>
    <scope>NUCLEOTIDE SEQUENCE [LARGE SCALE GENOMIC DNA]</scope>
    <source>
        <strain evidence="16 17">Y32</strain>
    </source>
</reference>
<dbReference type="FunFam" id="3.40.309.10:FF:000007">
    <property type="entry name" value="Aldehyde-alcohol dehydrogenase"/>
    <property type="match status" value="1"/>
</dbReference>
<dbReference type="FunFam" id="1.20.1090.10:FF:000001">
    <property type="entry name" value="Aldehyde-alcohol dehydrogenase"/>
    <property type="match status" value="1"/>
</dbReference>
<dbReference type="Pfam" id="PF25137">
    <property type="entry name" value="ADH_Fe_C"/>
    <property type="match status" value="1"/>
</dbReference>
<dbReference type="FunFam" id="3.40.50.1970:FF:000002">
    <property type="entry name" value="Aldehyde-alcohol dehydrogenase"/>
    <property type="match status" value="1"/>
</dbReference>
<dbReference type="InterPro" id="IPR039697">
    <property type="entry name" value="Alcohol_dehydrogenase_Fe"/>
</dbReference>
<dbReference type="SUPFAM" id="SSF53720">
    <property type="entry name" value="ALDH-like"/>
    <property type="match status" value="1"/>
</dbReference>
<keyword evidence="17" id="KW-1185">Reference proteome</keyword>
<evidence type="ECO:0000259" key="14">
    <source>
        <dbReference type="Pfam" id="PF00465"/>
    </source>
</evidence>
<organism evidence="16 17">
    <name type="scientific">Pontibacillus yanchengensis Y32</name>
    <dbReference type="NCBI Taxonomy" id="1385514"/>
    <lineage>
        <taxon>Bacteria</taxon>
        <taxon>Bacillati</taxon>
        <taxon>Bacillota</taxon>
        <taxon>Bacilli</taxon>
        <taxon>Bacillales</taxon>
        <taxon>Bacillaceae</taxon>
        <taxon>Pontibacillus</taxon>
    </lineage>
</organism>
<dbReference type="CDD" id="cd07122">
    <property type="entry name" value="ALDH_F20_ACDH"/>
    <property type="match status" value="1"/>
</dbReference>
<keyword evidence="3 12" id="KW-0560">Oxidoreductase</keyword>
<dbReference type="GO" id="GO:0046872">
    <property type="term" value="F:metal ion binding"/>
    <property type="evidence" value="ECO:0007669"/>
    <property type="project" value="InterPro"/>
</dbReference>
<dbReference type="InterPro" id="IPR016162">
    <property type="entry name" value="Ald_DH_N"/>
</dbReference>
<comment type="similarity">
    <text evidence="7 12">In the N-terminal section; belongs to the aldehyde dehydrogenase family.</text>
</comment>
<dbReference type="AlphaFoldDB" id="A0A0A2T5S4"/>
<comment type="catalytic activity">
    <reaction evidence="10">
        <text>ethanol + NAD(+) = acetaldehyde + NADH + H(+)</text>
        <dbReference type="Rhea" id="RHEA:25290"/>
        <dbReference type="ChEBI" id="CHEBI:15343"/>
        <dbReference type="ChEBI" id="CHEBI:15378"/>
        <dbReference type="ChEBI" id="CHEBI:16236"/>
        <dbReference type="ChEBI" id="CHEBI:57540"/>
        <dbReference type="ChEBI" id="CHEBI:57945"/>
        <dbReference type="EC" id="1.1.1.1"/>
    </reaction>
</comment>
<evidence type="ECO:0000259" key="15">
    <source>
        <dbReference type="Pfam" id="PF25137"/>
    </source>
</evidence>
<comment type="catalytic activity">
    <reaction evidence="9">
        <text>an aldehyde + NAD(+) + H2O = a carboxylate + NADH + 2 H(+)</text>
        <dbReference type="Rhea" id="RHEA:16185"/>
        <dbReference type="ChEBI" id="CHEBI:15377"/>
        <dbReference type="ChEBI" id="CHEBI:15378"/>
        <dbReference type="ChEBI" id="CHEBI:17478"/>
        <dbReference type="ChEBI" id="CHEBI:29067"/>
        <dbReference type="ChEBI" id="CHEBI:57540"/>
        <dbReference type="ChEBI" id="CHEBI:57945"/>
        <dbReference type="EC" id="1.2.1.3"/>
    </reaction>
</comment>
<protein>
    <recommendedName>
        <fullName evidence="11 12">Aldehyde-alcohol dehydrogenase</fullName>
    </recommendedName>
</protein>
<sequence length="867" mass="95457">MSVEEKKLKQETASKMVDVLVGNAKKALEEMKKLTQEQVDYVVKEMALAGLDQHMPLAKLAVEETKRGVYEDKIIKNLFATEYIYHNIKYDKTVGVINDQTQEGMVEIAEPVGVIAGVTPVTNPTSTTMFKAITSIKTGNPIIFAFHPSAQQCSSEAARVVRDAAIRAGAPENCVQWITHPSLDATQQLMTHDGVSLILATGGAGMVKSAYSSGKPALGVGPGNVPCYIEKTANIKRSVNDLILSKTFDNGMICASEQAVIIDKEIYENVKQEMVNNKCYFLNKDEIAMVEKLVINETSCAVNADIVGKPAYEIARMAGIEVPEDVKILIAELKGVGPDYPLSREKLSPVLACYKANTTEEGLKRAEEMLEFGGLGHSAVIHSEDQQVIDSFGIRMKAGRLIVNAPSSQGAIGDIYNAYMPSLTLGCGTFGGNSVSTNVGAVHLINIKKMAKRTNNMQWFKIPPKIYFEKNSIQYLAKMPKISKAFIVTDEGMVKLGYVDKILHYLRKRPDYVHCEIFSDVEPDPSSDTVMRGAEMMKQFQPDVIIALGGGSAMDAAKGMWLFYEHPTTDFSGLKQKFLDIRKRVFKYPELGLQAQFVAIPTTSGTGSEVTSFSVITDKENNVKYPLADYELTPDVAIIDPQFVMTVPKAVTADTGMDVLTHAIEAYVSNMANDYTDGLAIKAIQLVFEYLPRAYRNGDKDEEAREKMHNASTIAGMAFANAFLGINHSLAHKLGAEFHIAHGRSNAILLPHVVRYNATKPTKFTAFPKYEHFKADERYAEISRILGLPSRTIEEGVESLVQAIIRLAKELNIPMSIAENGVDAKEFDSKIEQLADRAFEDQCTTANPKMPLVSELAEIYRKAYKGV</sequence>
<comment type="similarity">
    <text evidence="8 12">In the C-terminal section; belongs to the iron-containing alcohol dehydrogenase family.</text>
</comment>
<dbReference type="GO" id="GO:0006066">
    <property type="term" value="P:alcohol metabolic process"/>
    <property type="evidence" value="ECO:0007669"/>
    <property type="project" value="InterPro"/>
</dbReference>
<evidence type="ECO:0000256" key="3">
    <source>
        <dbReference type="ARBA" id="ARBA00023002"/>
    </source>
</evidence>
<dbReference type="PIRSF" id="PIRSF000111">
    <property type="entry name" value="ALDH_ADH"/>
    <property type="match status" value="1"/>
</dbReference>
<accession>A0A0A2T5S4</accession>
<evidence type="ECO:0000256" key="7">
    <source>
        <dbReference type="ARBA" id="ARBA00035641"/>
    </source>
</evidence>
<comment type="similarity">
    <text evidence="2">Belongs to the iron-containing alcohol dehydrogenase family.</text>
</comment>
<dbReference type="RefSeq" id="WP_036824757.1">
    <property type="nucleotide sequence ID" value="NZ_AVBF01000113.1"/>
</dbReference>
<dbReference type="InterPro" id="IPR015590">
    <property type="entry name" value="Aldehyde_DH_dom"/>
</dbReference>
<dbReference type="CDD" id="cd08178">
    <property type="entry name" value="AAD_C"/>
    <property type="match status" value="1"/>
</dbReference>
<dbReference type="eggNOG" id="COG1454">
    <property type="taxonomic scope" value="Bacteria"/>
</dbReference>
<name>A0A0A2T5S4_9BACI</name>
<evidence type="ECO:0000256" key="6">
    <source>
        <dbReference type="ARBA" id="ARBA00023268"/>
    </source>
</evidence>
<dbReference type="InterPro" id="IPR012079">
    <property type="entry name" value="Bifunc_Ald-ADH"/>
</dbReference>
<dbReference type="InterPro" id="IPR016161">
    <property type="entry name" value="Ald_DH/histidinol_DH"/>
</dbReference>
<dbReference type="InterPro" id="IPR034789">
    <property type="entry name" value="AAD_C"/>
</dbReference>
<dbReference type="InterPro" id="IPR018211">
    <property type="entry name" value="ADH_Fe_CS"/>
</dbReference>
<dbReference type="PANTHER" id="PTHR11496">
    <property type="entry name" value="ALCOHOL DEHYDROGENASE"/>
    <property type="match status" value="1"/>
</dbReference>
<evidence type="ECO:0000256" key="11">
    <source>
        <dbReference type="ARBA" id="ARBA00074764"/>
    </source>
</evidence>
<dbReference type="Gene3D" id="3.40.309.10">
    <property type="entry name" value="Aldehyde Dehydrogenase, Chain A, domain 2"/>
    <property type="match status" value="1"/>
</dbReference>
<keyword evidence="5" id="KW-0520">NAD</keyword>
<dbReference type="SUPFAM" id="SSF56796">
    <property type="entry name" value="Dehydroquinate synthase-like"/>
    <property type="match status" value="1"/>
</dbReference>
<evidence type="ECO:0000313" key="16">
    <source>
        <dbReference type="EMBL" id="KGP70809.1"/>
    </source>
</evidence>
<dbReference type="GO" id="GO:0008774">
    <property type="term" value="F:acetaldehyde dehydrogenase (acetylating) activity"/>
    <property type="evidence" value="ECO:0007669"/>
    <property type="project" value="UniProtKB-UniRule"/>
</dbReference>
<proteinExistence type="inferred from homology"/>
<comment type="caution">
    <text evidence="16">The sequence shown here is derived from an EMBL/GenBank/DDBJ whole genome shotgun (WGS) entry which is preliminary data.</text>
</comment>
<evidence type="ECO:0000256" key="4">
    <source>
        <dbReference type="ARBA" id="ARBA00023004"/>
    </source>
</evidence>
<dbReference type="Gene3D" id="3.40.605.10">
    <property type="entry name" value="Aldehyde Dehydrogenase, Chain A, domain 1"/>
    <property type="match status" value="1"/>
</dbReference>
<dbReference type="EMBL" id="AVBF01000113">
    <property type="protein sequence ID" value="KGP70809.1"/>
    <property type="molecule type" value="Genomic_DNA"/>
</dbReference>
<dbReference type="Gene3D" id="1.20.1090.10">
    <property type="entry name" value="Dehydroquinate synthase-like - alpha domain"/>
    <property type="match status" value="1"/>
</dbReference>
<feature type="domain" description="Aldehyde dehydrogenase" evidence="13">
    <location>
        <begin position="12"/>
        <end position="408"/>
    </location>
</feature>
<evidence type="ECO:0000256" key="8">
    <source>
        <dbReference type="ARBA" id="ARBA00035645"/>
    </source>
</evidence>
<dbReference type="GO" id="GO:0015976">
    <property type="term" value="P:carbon utilization"/>
    <property type="evidence" value="ECO:0007669"/>
    <property type="project" value="InterPro"/>
</dbReference>
<dbReference type="PANTHER" id="PTHR11496:SF83">
    <property type="entry name" value="HYDROXYACID-OXOACID TRANSHYDROGENASE, MITOCHONDRIAL"/>
    <property type="match status" value="1"/>
</dbReference>
<keyword evidence="4" id="KW-0408">Iron</keyword>
<evidence type="ECO:0000256" key="2">
    <source>
        <dbReference type="ARBA" id="ARBA00007358"/>
    </source>
</evidence>
<comment type="cofactor">
    <cofactor evidence="1">
        <name>Fe(2+)</name>
        <dbReference type="ChEBI" id="CHEBI:29033"/>
    </cofactor>
</comment>
<evidence type="ECO:0000313" key="17">
    <source>
        <dbReference type="Proteomes" id="UP000030147"/>
    </source>
</evidence>
<dbReference type="GO" id="GO:0004022">
    <property type="term" value="F:alcohol dehydrogenase (NAD+) activity"/>
    <property type="evidence" value="ECO:0007669"/>
    <property type="project" value="UniProtKB-UniRule"/>
</dbReference>
<dbReference type="Proteomes" id="UP000030147">
    <property type="component" value="Unassembled WGS sequence"/>
</dbReference>
<dbReference type="OrthoDB" id="9815791at2"/>
<dbReference type="GO" id="GO:0004029">
    <property type="term" value="F:aldehyde dehydrogenase (NAD+) activity"/>
    <property type="evidence" value="ECO:0007669"/>
    <property type="project" value="UniProtKB-EC"/>
</dbReference>
<dbReference type="STRING" id="1385514.N782_21470"/>
<feature type="domain" description="Fe-containing alcohol dehydrogenase-like C-terminal" evidence="15">
    <location>
        <begin position="652"/>
        <end position="864"/>
    </location>
</feature>
<feature type="domain" description="Alcohol dehydrogenase iron-type/glycerol dehydrogenase GldA" evidence="14">
    <location>
        <begin position="463"/>
        <end position="641"/>
    </location>
</feature>
<dbReference type="PROSITE" id="PS00913">
    <property type="entry name" value="ADH_IRON_1"/>
    <property type="match status" value="1"/>
</dbReference>
<dbReference type="eggNOG" id="COG1012">
    <property type="taxonomic scope" value="Bacteria"/>
</dbReference>